<keyword evidence="2" id="KW-0560">Oxidoreductase</keyword>
<dbReference type="PANTHER" id="PTHR24321">
    <property type="entry name" value="DEHYDROGENASES, SHORT CHAIN"/>
    <property type="match status" value="1"/>
</dbReference>
<dbReference type="RefSeq" id="XP_005645179.1">
    <property type="nucleotide sequence ID" value="XM_005645122.1"/>
</dbReference>
<dbReference type="STRING" id="574566.I0YQG6"/>
<comment type="caution">
    <text evidence="3">The sequence shown here is derived from an EMBL/GenBank/DDBJ whole genome shotgun (WGS) entry which is preliminary data.</text>
</comment>
<gene>
    <name evidence="3" type="ORF">COCSUDRAFT_57204</name>
</gene>
<evidence type="ECO:0000256" key="1">
    <source>
        <dbReference type="ARBA" id="ARBA00006484"/>
    </source>
</evidence>
<dbReference type="eggNOG" id="KOG0725">
    <property type="taxonomic scope" value="Eukaryota"/>
</dbReference>
<evidence type="ECO:0000313" key="4">
    <source>
        <dbReference type="Proteomes" id="UP000007264"/>
    </source>
</evidence>
<name>I0YQG6_COCSC</name>
<evidence type="ECO:0000256" key="2">
    <source>
        <dbReference type="ARBA" id="ARBA00023002"/>
    </source>
</evidence>
<dbReference type="InterPro" id="IPR036291">
    <property type="entry name" value="NAD(P)-bd_dom_sf"/>
</dbReference>
<proteinExistence type="inferred from homology"/>
<dbReference type="FunFam" id="3.40.50.720:FF:000084">
    <property type="entry name" value="Short-chain dehydrogenase reductase"/>
    <property type="match status" value="1"/>
</dbReference>
<evidence type="ECO:0000313" key="3">
    <source>
        <dbReference type="EMBL" id="EIE20635.1"/>
    </source>
</evidence>
<comment type="similarity">
    <text evidence="1">Belongs to the short-chain dehydrogenases/reductases (SDR) family.</text>
</comment>
<dbReference type="SUPFAM" id="SSF51735">
    <property type="entry name" value="NAD(P)-binding Rossmann-fold domains"/>
    <property type="match status" value="1"/>
</dbReference>
<protein>
    <submittedName>
        <fullName evidence="3">Short-chain dehydrogenase/reductase SDR</fullName>
    </submittedName>
</protein>
<accession>I0YQG6</accession>
<dbReference type="GeneID" id="17038614"/>
<dbReference type="Proteomes" id="UP000007264">
    <property type="component" value="Unassembled WGS sequence"/>
</dbReference>
<dbReference type="AlphaFoldDB" id="I0YQG6"/>
<dbReference type="NCBIfam" id="NF005559">
    <property type="entry name" value="PRK07231.1"/>
    <property type="match status" value="1"/>
</dbReference>
<dbReference type="OrthoDB" id="508053at2759"/>
<dbReference type="Gene3D" id="3.40.50.720">
    <property type="entry name" value="NAD(P)-binding Rossmann-like Domain"/>
    <property type="match status" value="1"/>
</dbReference>
<dbReference type="GO" id="GO:0016491">
    <property type="term" value="F:oxidoreductase activity"/>
    <property type="evidence" value="ECO:0007669"/>
    <property type="project" value="UniProtKB-KW"/>
</dbReference>
<dbReference type="Pfam" id="PF13561">
    <property type="entry name" value="adh_short_C2"/>
    <property type="match status" value="1"/>
</dbReference>
<sequence>MKNLRGMIAIVTGAGNGIGKAIAERLVDEGCGVMWADVDGEAAQQAAAYCPPNCLQGFPCKVDMSKEKEVANLIQATLMRFSRVDIFVNNAARFVFGHASEVTEEDWERALGTNVKGYAWGIKHASLAMMAQGSGAIVNVASTSAFVAQPSFVPYSTTKGAVLQLTRCSALDLGPHGIRVNAVCPGPILTDGTARHAASVSKSTEELCNEMTAPLILKRMGKPDEVASAVAFLASDEASFITGTTLIVDGGLTAL</sequence>
<dbReference type="EMBL" id="AGSI01000014">
    <property type="protein sequence ID" value="EIE20635.1"/>
    <property type="molecule type" value="Genomic_DNA"/>
</dbReference>
<dbReference type="InterPro" id="IPR002347">
    <property type="entry name" value="SDR_fam"/>
</dbReference>
<organism evidence="3 4">
    <name type="scientific">Coccomyxa subellipsoidea (strain C-169)</name>
    <name type="common">Green microalga</name>
    <dbReference type="NCBI Taxonomy" id="574566"/>
    <lineage>
        <taxon>Eukaryota</taxon>
        <taxon>Viridiplantae</taxon>
        <taxon>Chlorophyta</taxon>
        <taxon>core chlorophytes</taxon>
        <taxon>Trebouxiophyceae</taxon>
        <taxon>Trebouxiophyceae incertae sedis</taxon>
        <taxon>Coccomyxaceae</taxon>
        <taxon>Coccomyxa</taxon>
        <taxon>Coccomyxa subellipsoidea</taxon>
    </lineage>
</organism>
<dbReference type="CDD" id="cd05233">
    <property type="entry name" value="SDR_c"/>
    <property type="match status" value="1"/>
</dbReference>
<dbReference type="KEGG" id="csl:COCSUDRAFT_57204"/>
<dbReference type="PRINTS" id="PR00081">
    <property type="entry name" value="GDHRDH"/>
</dbReference>
<dbReference type="PRINTS" id="PR00080">
    <property type="entry name" value="SDRFAMILY"/>
</dbReference>
<dbReference type="PANTHER" id="PTHR24321:SF8">
    <property type="entry name" value="ESTRADIOL 17-BETA-DEHYDROGENASE 8-RELATED"/>
    <property type="match status" value="1"/>
</dbReference>
<keyword evidence="4" id="KW-1185">Reference proteome</keyword>
<reference evidence="3 4" key="1">
    <citation type="journal article" date="2012" name="Genome Biol.">
        <title>The genome of the polar eukaryotic microalga coccomyxa subellipsoidea reveals traits of cold adaptation.</title>
        <authorList>
            <person name="Blanc G."/>
            <person name="Agarkova I."/>
            <person name="Grimwood J."/>
            <person name="Kuo A."/>
            <person name="Brueggeman A."/>
            <person name="Dunigan D."/>
            <person name="Gurnon J."/>
            <person name="Ladunga I."/>
            <person name="Lindquist E."/>
            <person name="Lucas S."/>
            <person name="Pangilinan J."/>
            <person name="Proschold T."/>
            <person name="Salamov A."/>
            <person name="Schmutz J."/>
            <person name="Weeks D."/>
            <person name="Yamada T."/>
            <person name="Claverie J.M."/>
            <person name="Grigoriev I."/>
            <person name="Van Etten J."/>
            <person name="Lomsadze A."/>
            <person name="Borodovsky M."/>
        </authorList>
    </citation>
    <scope>NUCLEOTIDE SEQUENCE [LARGE SCALE GENOMIC DNA]</scope>
    <source>
        <strain evidence="3 4">C-169</strain>
    </source>
</reference>